<keyword evidence="1 2" id="KW-0812">Transmembrane</keyword>
<keyword evidence="1" id="KW-0479">Metal-binding</keyword>
<dbReference type="GO" id="GO:0009395">
    <property type="term" value="P:phospholipid catabolic process"/>
    <property type="evidence" value="ECO:0007669"/>
    <property type="project" value="UniProtKB-KW"/>
</dbReference>
<dbReference type="RefSeq" id="WP_141351160.1">
    <property type="nucleotide sequence ID" value="NZ_BJNV01000022.1"/>
</dbReference>
<dbReference type="AlphaFoldDB" id="A0A4Y4CVR2"/>
<keyword evidence="1" id="KW-0378">Hydrolase</keyword>
<dbReference type="InterPro" id="IPR026037">
    <property type="entry name" value="PgpA"/>
</dbReference>
<keyword evidence="1" id="KW-0997">Cell inner membrane</keyword>
<keyword evidence="1" id="KW-0595">Phospholipid degradation</keyword>
<comment type="subcellular location">
    <subcellularLocation>
        <location evidence="1">Cell inner membrane</location>
        <topology evidence="1">Multi-pass membrane protein</topology>
    </subcellularLocation>
</comment>
<feature type="domain" description="YutG/PgpA" evidence="3">
    <location>
        <begin position="16"/>
        <end position="154"/>
    </location>
</feature>
<evidence type="ECO:0000313" key="5">
    <source>
        <dbReference type="Proteomes" id="UP000318422"/>
    </source>
</evidence>
<comment type="catalytic activity">
    <reaction evidence="1">
        <text>a 1,2-diacyl-sn-glycero-3-phospho-(1'-sn-glycero-3'-phosphate) + H2O = a 1,2-diacyl-sn-glycero-3-phospho-(1'-sn-glycerol) + phosphate</text>
        <dbReference type="Rhea" id="RHEA:33751"/>
        <dbReference type="ChEBI" id="CHEBI:15377"/>
        <dbReference type="ChEBI" id="CHEBI:43474"/>
        <dbReference type="ChEBI" id="CHEBI:60110"/>
        <dbReference type="ChEBI" id="CHEBI:64716"/>
        <dbReference type="EC" id="3.1.3.27"/>
    </reaction>
</comment>
<feature type="transmembrane region" description="Helical" evidence="2">
    <location>
        <begin position="51"/>
        <end position="68"/>
    </location>
</feature>
<dbReference type="PANTHER" id="PTHR36305">
    <property type="entry name" value="PHOSPHATIDYLGLYCEROPHOSPHATASE A"/>
    <property type="match status" value="1"/>
</dbReference>
<dbReference type="GO" id="GO:0046872">
    <property type="term" value="F:metal ion binding"/>
    <property type="evidence" value="ECO:0007669"/>
    <property type="project" value="UniProtKB-KW"/>
</dbReference>
<sequence>MQPNRRFLLADPAHFVALGFGSGLWPKGPGTAGTLAGWLLFPFVKAPLSDPLFGALLVACFLFGIIACERTGRSLGVADHGAIVWDEIVAIWLVLWLTPSTLAWQATAFALFRFFDIVKPAPIRWVDEHTRGGFGVMLDDLLAAGYTLLALAILMRLTG</sequence>
<keyword evidence="5" id="KW-1185">Reference proteome</keyword>
<dbReference type="PANTHER" id="PTHR36305:SF1">
    <property type="entry name" value="PHOSPHATIDYLGLYCEROPHOSPHATASE A"/>
    <property type="match status" value="1"/>
</dbReference>
<gene>
    <name evidence="4" type="ORF">ZRA01_16370</name>
</gene>
<dbReference type="InterPro" id="IPR007686">
    <property type="entry name" value="YutG/PgpA"/>
</dbReference>
<keyword evidence="1" id="KW-0460">Magnesium</keyword>
<dbReference type="UniPathway" id="UPA00084">
    <property type="reaction ID" value="UER00504"/>
</dbReference>
<comment type="function">
    <text evidence="1">Lipid phosphatase which dephosphorylates phosphatidylglycerophosphate (PGP) to phosphatidylglycerol (PG).</text>
</comment>
<dbReference type="OrthoDB" id="9804091at2"/>
<keyword evidence="1 2" id="KW-0472">Membrane</keyword>
<protein>
    <recommendedName>
        <fullName evidence="1">Phosphatidylglycerophosphatase A</fullName>
        <ecNumber evidence="1">3.1.3.27</ecNumber>
    </recommendedName>
    <alternativeName>
        <fullName evidence="1">Phosphatidylglycerolphosphate phosphatase A</fullName>
    </alternativeName>
</protein>
<dbReference type="Proteomes" id="UP000318422">
    <property type="component" value="Unassembled WGS sequence"/>
</dbReference>
<dbReference type="Pfam" id="PF04608">
    <property type="entry name" value="PgpA"/>
    <property type="match status" value="1"/>
</dbReference>
<evidence type="ECO:0000259" key="3">
    <source>
        <dbReference type="Pfam" id="PF04608"/>
    </source>
</evidence>
<accession>A0A4Y4CVR2</accession>
<dbReference type="SUPFAM" id="SSF101307">
    <property type="entry name" value="YutG-like"/>
    <property type="match status" value="1"/>
</dbReference>
<feature type="transmembrane region" description="Helical" evidence="2">
    <location>
        <begin position="7"/>
        <end position="25"/>
    </location>
</feature>
<evidence type="ECO:0000313" key="4">
    <source>
        <dbReference type="EMBL" id="GEC95564.1"/>
    </source>
</evidence>
<dbReference type="GO" id="GO:0006655">
    <property type="term" value="P:phosphatidylglycerol biosynthetic process"/>
    <property type="evidence" value="ECO:0007669"/>
    <property type="project" value="UniProtKB-UniPathway"/>
</dbReference>
<evidence type="ECO:0000256" key="1">
    <source>
        <dbReference type="PIRNR" id="PIRNR006162"/>
    </source>
</evidence>
<proteinExistence type="predicted"/>
<dbReference type="GO" id="GO:0008962">
    <property type="term" value="F:phosphatidylglycerophosphatase activity"/>
    <property type="evidence" value="ECO:0007669"/>
    <property type="project" value="UniProtKB-EC"/>
</dbReference>
<keyword evidence="1" id="KW-1208">Phospholipid metabolism</keyword>
<name>A0A4Y4CVR2_ZOORA</name>
<dbReference type="CDD" id="cd06971">
    <property type="entry name" value="PgpA"/>
    <property type="match status" value="1"/>
</dbReference>
<comment type="caution">
    <text evidence="4">The sequence shown here is derived from an EMBL/GenBank/DDBJ whole genome shotgun (WGS) entry which is preliminary data.</text>
</comment>
<comment type="cofactor">
    <cofactor evidence="1">
        <name>Mg(2+)</name>
        <dbReference type="ChEBI" id="CHEBI:18420"/>
    </cofactor>
</comment>
<feature type="transmembrane region" description="Helical" evidence="2">
    <location>
        <begin position="89"/>
        <end position="112"/>
    </location>
</feature>
<evidence type="ECO:0000256" key="2">
    <source>
        <dbReference type="SAM" id="Phobius"/>
    </source>
</evidence>
<dbReference type="PIRSF" id="PIRSF006162">
    <property type="entry name" value="PgpA"/>
    <property type="match status" value="1"/>
</dbReference>
<dbReference type="EMBL" id="BJNV01000022">
    <property type="protein sequence ID" value="GEC95564.1"/>
    <property type="molecule type" value="Genomic_DNA"/>
</dbReference>
<dbReference type="GO" id="GO:0005886">
    <property type="term" value="C:plasma membrane"/>
    <property type="evidence" value="ECO:0007669"/>
    <property type="project" value="UniProtKB-SubCell"/>
</dbReference>
<feature type="transmembrane region" description="Helical" evidence="2">
    <location>
        <begin position="132"/>
        <end position="154"/>
    </location>
</feature>
<keyword evidence="1" id="KW-0443">Lipid metabolism</keyword>
<comment type="pathway">
    <text evidence="1">Phospholipid metabolism; phosphatidylglycerol biosynthesis; phosphatidylglycerol from CDP-diacylglycerol: step 2/2.</text>
</comment>
<dbReference type="InterPro" id="IPR036681">
    <property type="entry name" value="PgpA-like_sf"/>
</dbReference>
<reference evidence="4 5" key="1">
    <citation type="submission" date="2019-06" db="EMBL/GenBank/DDBJ databases">
        <title>Whole genome shotgun sequence of Zoogloea ramigera NBRC 15342.</title>
        <authorList>
            <person name="Hosoyama A."/>
            <person name="Uohara A."/>
            <person name="Ohji S."/>
            <person name="Ichikawa N."/>
        </authorList>
    </citation>
    <scope>NUCLEOTIDE SEQUENCE [LARGE SCALE GENOMIC DNA]</scope>
    <source>
        <strain evidence="4 5">NBRC 15342</strain>
    </source>
</reference>
<keyword evidence="1" id="KW-1003">Cell membrane</keyword>
<dbReference type="EC" id="3.1.3.27" evidence="1"/>
<keyword evidence="2" id="KW-1133">Transmembrane helix</keyword>
<keyword evidence="1" id="KW-0442">Lipid degradation</keyword>
<organism evidence="4 5">
    <name type="scientific">Zoogloea ramigera</name>
    <dbReference type="NCBI Taxonomy" id="350"/>
    <lineage>
        <taxon>Bacteria</taxon>
        <taxon>Pseudomonadati</taxon>
        <taxon>Pseudomonadota</taxon>
        <taxon>Betaproteobacteria</taxon>
        <taxon>Rhodocyclales</taxon>
        <taxon>Zoogloeaceae</taxon>
        <taxon>Zoogloea</taxon>
    </lineage>
</organism>